<dbReference type="Proteomes" id="UP000537126">
    <property type="component" value="Unassembled WGS sequence"/>
</dbReference>
<comment type="caution">
    <text evidence="2">The sequence shown here is derived from an EMBL/GenBank/DDBJ whole genome shotgun (WGS) entry which is preliminary data.</text>
</comment>
<sequence length="162" mass="18463">MASWIDKTENFFQGLKRLSPETKYELGNALLIAGICSIFLLSSYPGIWISMLIVGGLIKRRFRWVKKQRRDLGFNLNKLKKGVLSDEQIVRFARIKGGVITPAELALETSLTVEEAEERLMKLHSKGFNEIKVSDKGFVVYDFHHVLPSLNDKINAKKLDLL</sequence>
<dbReference type="EMBL" id="JAASRN010000001">
    <property type="protein sequence ID" value="NIK72713.1"/>
    <property type="molecule type" value="Genomic_DNA"/>
</dbReference>
<feature type="transmembrane region" description="Helical" evidence="1">
    <location>
        <begin position="29"/>
        <end position="58"/>
    </location>
</feature>
<evidence type="ECO:0000313" key="2">
    <source>
        <dbReference type="EMBL" id="NIK72713.1"/>
    </source>
</evidence>
<evidence type="ECO:0000313" key="3">
    <source>
        <dbReference type="Proteomes" id="UP000537126"/>
    </source>
</evidence>
<gene>
    <name evidence="2" type="ORF">FHS56_000199</name>
</gene>
<dbReference type="AlphaFoldDB" id="A0A846MMD9"/>
<keyword evidence="1" id="KW-0812">Transmembrane</keyword>
<evidence type="ECO:0000256" key="1">
    <source>
        <dbReference type="SAM" id="Phobius"/>
    </source>
</evidence>
<protein>
    <submittedName>
        <fullName evidence="2">Uncharacterized protein</fullName>
    </submittedName>
</protein>
<organism evidence="2 3">
    <name type="scientific">Thermonema lapsum</name>
    <dbReference type="NCBI Taxonomy" id="28195"/>
    <lineage>
        <taxon>Bacteria</taxon>
        <taxon>Pseudomonadati</taxon>
        <taxon>Bacteroidota</taxon>
        <taxon>Cytophagia</taxon>
        <taxon>Cytophagales</taxon>
        <taxon>Thermonemataceae</taxon>
        <taxon>Thermonema</taxon>
    </lineage>
</organism>
<keyword evidence="1" id="KW-1133">Transmembrane helix</keyword>
<dbReference type="RefSeq" id="WP_166918025.1">
    <property type="nucleotide sequence ID" value="NZ_JAASRN010000001.1"/>
</dbReference>
<keyword evidence="3" id="KW-1185">Reference proteome</keyword>
<proteinExistence type="predicted"/>
<name>A0A846MMD9_9BACT</name>
<accession>A0A846MMD9</accession>
<reference evidence="2 3" key="1">
    <citation type="submission" date="2020-03" db="EMBL/GenBank/DDBJ databases">
        <title>Genomic Encyclopedia of Type Strains, Phase IV (KMG-IV): sequencing the most valuable type-strain genomes for metagenomic binning, comparative biology and taxonomic classification.</title>
        <authorList>
            <person name="Goeker M."/>
        </authorList>
    </citation>
    <scope>NUCLEOTIDE SEQUENCE [LARGE SCALE GENOMIC DNA]</scope>
    <source>
        <strain evidence="2 3">DSM 5718</strain>
    </source>
</reference>
<keyword evidence="1" id="KW-0472">Membrane</keyword>